<dbReference type="Pfam" id="PF00899">
    <property type="entry name" value="ThiF"/>
    <property type="match status" value="1"/>
</dbReference>
<dbReference type="Proteomes" id="UP000325438">
    <property type="component" value="Unassembled WGS sequence"/>
</dbReference>
<dbReference type="AlphaFoldDB" id="A0A5N7JW54"/>
<evidence type="ECO:0000313" key="2">
    <source>
        <dbReference type="EMBL" id="MPQ85627.1"/>
    </source>
</evidence>
<evidence type="ECO:0000259" key="1">
    <source>
        <dbReference type="Pfam" id="PF00899"/>
    </source>
</evidence>
<dbReference type="Gene3D" id="3.40.50.720">
    <property type="entry name" value="NAD(P)-binding Rossmann-like Domain"/>
    <property type="match status" value="1"/>
</dbReference>
<dbReference type="CDD" id="cd01483">
    <property type="entry name" value="E1_enzyme_family"/>
    <property type="match status" value="1"/>
</dbReference>
<dbReference type="PANTHER" id="PTHR43267">
    <property type="entry name" value="TRNA THREONYLCARBAMOYLADENOSINE DEHYDRATASE"/>
    <property type="match status" value="1"/>
</dbReference>
<protein>
    <submittedName>
        <fullName evidence="2">ThiF family adenylyltransferase</fullName>
    </submittedName>
</protein>
<evidence type="ECO:0000313" key="3">
    <source>
        <dbReference type="Proteomes" id="UP000325438"/>
    </source>
</evidence>
<reference evidence="2 3" key="1">
    <citation type="submission" date="2019-09" db="EMBL/GenBank/DDBJ databases">
        <title>The draft genomes of Allium pathogen Pseudomonas sp.</title>
        <authorList>
            <person name="Fujikawa T."/>
            <person name="Sawada H."/>
        </authorList>
    </citation>
    <scope>NUCLEOTIDE SEQUENCE [LARGE SCALE GENOMIC DNA]</scope>
    <source>
        <strain evidence="2 3">MAFF 730085</strain>
    </source>
</reference>
<organism evidence="2 3">
    <name type="scientific">Pseudomonas kitaguniensis</name>
    <dbReference type="NCBI Taxonomy" id="2607908"/>
    <lineage>
        <taxon>Bacteria</taxon>
        <taxon>Pseudomonadati</taxon>
        <taxon>Pseudomonadota</taxon>
        <taxon>Gammaproteobacteria</taxon>
        <taxon>Pseudomonadales</taxon>
        <taxon>Pseudomonadaceae</taxon>
        <taxon>Pseudomonas</taxon>
    </lineage>
</organism>
<proteinExistence type="predicted"/>
<keyword evidence="2" id="KW-0808">Transferase</keyword>
<dbReference type="GO" id="GO:0008641">
    <property type="term" value="F:ubiquitin-like modifier activating enzyme activity"/>
    <property type="evidence" value="ECO:0007669"/>
    <property type="project" value="InterPro"/>
</dbReference>
<accession>A0A5N7JW54</accession>
<dbReference type="GO" id="GO:0061503">
    <property type="term" value="F:tRNA threonylcarbamoyladenosine dehydratase"/>
    <property type="evidence" value="ECO:0007669"/>
    <property type="project" value="TreeGrafter"/>
</dbReference>
<gene>
    <name evidence="2" type="ORF">F0170_17485</name>
</gene>
<feature type="domain" description="THIF-type NAD/FAD binding fold" evidence="1">
    <location>
        <begin position="109"/>
        <end position="343"/>
    </location>
</feature>
<keyword evidence="2" id="KW-0548">Nucleotidyltransferase</keyword>
<dbReference type="PANTHER" id="PTHR43267:SF1">
    <property type="entry name" value="TRNA THREONYLCARBAMOYLADENOSINE DEHYDRATASE"/>
    <property type="match status" value="1"/>
</dbReference>
<dbReference type="Gene3D" id="3.90.930.70">
    <property type="match status" value="1"/>
</dbReference>
<dbReference type="InterPro" id="IPR045886">
    <property type="entry name" value="ThiF/MoeB/HesA"/>
</dbReference>
<comment type="caution">
    <text evidence="2">The sequence shown here is derived from an EMBL/GenBank/DDBJ whole genome shotgun (WGS) entry which is preliminary data.</text>
</comment>
<name>A0A5N7JW54_9PSED</name>
<dbReference type="EMBL" id="VUBA01000104">
    <property type="protein sequence ID" value="MPQ85627.1"/>
    <property type="molecule type" value="Genomic_DNA"/>
</dbReference>
<dbReference type="RefSeq" id="WP_082649005.1">
    <property type="nucleotide sequence ID" value="NZ_JBLZPT010000003.1"/>
</dbReference>
<dbReference type="InterPro" id="IPR035985">
    <property type="entry name" value="Ubiquitin-activating_enz"/>
</dbReference>
<dbReference type="GO" id="GO:0016779">
    <property type="term" value="F:nucleotidyltransferase activity"/>
    <property type="evidence" value="ECO:0007669"/>
    <property type="project" value="UniProtKB-KW"/>
</dbReference>
<sequence>MHEKNFLLAKHVLFQNFKKGGLIGLGSRQQKISDPDDWRKLLELCDEATSPRSLAEMQKTSLDNNCSELLSLLLENHFIVPYYDSVQEGRYSRSELYYQSVGASPSSTNRNLANAAVSIIGCGGIGNHISAALVTSGVGEIHLVDADTVELSNLTRQILFEEVDVGAKKTSALSKSLSARNATCKIVEIDMFIDEHSNLDKLSARDLFVISADSPASLLSTINTYCIKNTIPFISVGYLNDISTYGPLVIPGKSGCIMCGALRMGLGADTSSTTAALNEKIARLNSRFKSATFPPVNAAGAALATSDIIKFLGKIGTYESLPSFNQRVGLHDQTLKVEIQDFSQNAECTACRPLYF</sequence>
<dbReference type="SUPFAM" id="SSF69572">
    <property type="entry name" value="Activating enzymes of the ubiquitin-like proteins"/>
    <property type="match status" value="1"/>
</dbReference>
<dbReference type="InterPro" id="IPR000594">
    <property type="entry name" value="ThiF_NAD_FAD-bd"/>
</dbReference>
<dbReference type="GO" id="GO:0061504">
    <property type="term" value="P:cyclic threonylcarbamoyladenosine biosynthetic process"/>
    <property type="evidence" value="ECO:0007669"/>
    <property type="project" value="TreeGrafter"/>
</dbReference>